<feature type="region of interest" description="Disordered" evidence="1">
    <location>
        <begin position="1"/>
        <end position="45"/>
    </location>
</feature>
<gene>
    <name evidence="2" type="ORF">TRUGW13939_11214</name>
</gene>
<name>A0A7H8REC0_TALRU</name>
<keyword evidence="3" id="KW-1185">Reference proteome</keyword>
<feature type="region of interest" description="Disordered" evidence="1">
    <location>
        <begin position="878"/>
        <end position="913"/>
    </location>
</feature>
<evidence type="ECO:0000313" key="2">
    <source>
        <dbReference type="EMBL" id="QKX64041.1"/>
    </source>
</evidence>
<feature type="region of interest" description="Disordered" evidence="1">
    <location>
        <begin position="755"/>
        <end position="774"/>
    </location>
</feature>
<protein>
    <submittedName>
        <fullName evidence="2">Uncharacterized protein</fullName>
    </submittedName>
</protein>
<feature type="compositionally biased region" description="Polar residues" evidence="1">
    <location>
        <begin position="904"/>
        <end position="913"/>
    </location>
</feature>
<dbReference type="OrthoDB" id="3029913at2759"/>
<dbReference type="GeneID" id="55998692"/>
<evidence type="ECO:0000313" key="3">
    <source>
        <dbReference type="Proteomes" id="UP000509510"/>
    </source>
</evidence>
<feature type="compositionally biased region" description="Basic residues" evidence="1">
    <location>
        <begin position="14"/>
        <end position="24"/>
    </location>
</feature>
<dbReference type="RefSeq" id="XP_035350215.1">
    <property type="nucleotide sequence ID" value="XM_035494322.1"/>
</dbReference>
<evidence type="ECO:0000256" key="1">
    <source>
        <dbReference type="SAM" id="MobiDB-lite"/>
    </source>
</evidence>
<organism evidence="2 3">
    <name type="scientific">Talaromyces rugulosus</name>
    <name type="common">Penicillium rugulosum</name>
    <dbReference type="NCBI Taxonomy" id="121627"/>
    <lineage>
        <taxon>Eukaryota</taxon>
        <taxon>Fungi</taxon>
        <taxon>Dikarya</taxon>
        <taxon>Ascomycota</taxon>
        <taxon>Pezizomycotina</taxon>
        <taxon>Eurotiomycetes</taxon>
        <taxon>Eurotiomycetidae</taxon>
        <taxon>Eurotiales</taxon>
        <taxon>Trichocomaceae</taxon>
        <taxon>Talaromyces</taxon>
        <taxon>Talaromyces sect. Islandici</taxon>
    </lineage>
</organism>
<dbReference type="EMBL" id="CP055903">
    <property type="protein sequence ID" value="QKX64041.1"/>
    <property type="molecule type" value="Genomic_DNA"/>
</dbReference>
<reference evidence="3" key="1">
    <citation type="submission" date="2020-06" db="EMBL/GenBank/DDBJ databases">
        <title>A chromosome-scale genome assembly of Talaromyces rugulosus W13939.</title>
        <authorList>
            <person name="Wang B."/>
            <person name="Guo L."/>
            <person name="Ye K."/>
            <person name="Wang L."/>
        </authorList>
    </citation>
    <scope>NUCLEOTIDE SEQUENCE [LARGE SCALE GENOMIC DNA]</scope>
    <source>
        <strain evidence="3">W13939</strain>
    </source>
</reference>
<dbReference type="Proteomes" id="UP000509510">
    <property type="component" value="Chromosome VI"/>
</dbReference>
<proteinExistence type="predicted"/>
<accession>A0A7H8REC0</accession>
<dbReference type="AlphaFoldDB" id="A0A7H8REC0"/>
<sequence>MVVYTGGESTTIKSPRHLPLRHALRKAEQQSSSEDDPKSTHLNPGEEELHSFWAPSLPAGPSYRVQVNQTVKSPEEQQPLQLKGAKEFVVETPRFTLAAGSIYSIYPPSGYSEDHRILPHVVLSDPFLPWERQGSSRTPASSAMRSRVPWLALMVFTQDELRLSPGEVVSDIVDLSKKQSKSTLATRMSVNELRSVKENVALPYQEFDLSGENTTADFIFLPKTLFSHIFPVATEKSGRQTHDISSYQYLSHVRKVNTTGMAVAGQEDTGIFSIIVSPRCGPIEPLQPTTVSVHLVSIEGIEDNIPFPIPDNKQRVALCSLHSWNYSIRPPGTRTIQDSFQHLGEKLGVLRPPPRIIDSFQGSDELTGRLAKRLQDGYSLVRYRAQTGETTVAFFRSPFAPTVVPRETQHDNTFDADFAHCSNSGQDLQILDPQVGIMDITYSVAWQVGRMLALGDQAFTTALLRIRSSIYDETMKECKRLALAEDEGVNVLSRGQLLGALRHIPEQLGEITSEREEIDRSNRWLRRHWRGGVALGYTARGIRKRYLDIAVKVAQKLAKSTDDQIYNETNEPVSTDWMIVLSWVMDRLFLHGVPAHYLITDPSHLEPERLKFFHIDPNWTDAMIDGALSLGNHRGEDRDRVAIKYALNEYISTPQAPLSHTPQIPTYGFYLRSDVVSGFPDLRVTTLPEPTERAPLLRHELVADGVMLGLLDRVPGSRDLTELVFTQPAHQQRFVAGSSLTQAELKVHIRRQYTVGRDERQSDPAKDTLIDTSPVHPADPSPIFVWGTKPDTDDLRILQVSRYARFQLETLKKEMGQFSRDGQETNFFNDDTPTSALLALQLSDPIYEFHIILDNVFSEDNSGNTHDPGPRVLQRTIPSEVSPASLPSIPEPEPGAESTEYARWQSTAPPEVTSTPVMSIPLTSQAVAVSPPSPDIPFSTPQSYTSHQIPRALGVVPASHPQYKCNITSVGSDTINVTQENLPQSLIFSIQVLNNYSPDYKIQAFDIWLPLGEVDPYSPKLLKTYQGPRPTMLSNLRFNVIHRFPRLDDKLHLQLTAMPRSMKRFVPANMVSEMSFVLGLVRVNKFASPETRFRVRTQVRYRLDRIPTFDGYIDVVLKNV</sequence>
<feature type="compositionally biased region" description="Basic and acidic residues" evidence="1">
    <location>
        <begin position="756"/>
        <end position="769"/>
    </location>
</feature>
<dbReference type="KEGG" id="trg:TRUGW13939_11214"/>